<keyword evidence="3 8" id="KW-0812">Transmembrane</keyword>
<dbReference type="Proteomes" id="UP000033870">
    <property type="component" value="Unassembled WGS sequence"/>
</dbReference>
<evidence type="ECO:0000256" key="5">
    <source>
        <dbReference type="ARBA" id="ARBA00022840"/>
    </source>
</evidence>
<evidence type="ECO:0000256" key="6">
    <source>
        <dbReference type="ARBA" id="ARBA00022989"/>
    </source>
</evidence>
<evidence type="ECO:0000256" key="8">
    <source>
        <dbReference type="SAM" id="Phobius"/>
    </source>
</evidence>
<keyword evidence="6 8" id="KW-1133">Transmembrane helix</keyword>
<gene>
    <name evidence="11" type="ORF">UY92_C0007G0013</name>
</gene>
<proteinExistence type="predicted"/>
<comment type="caution">
    <text evidence="11">The sequence shown here is derived from an EMBL/GenBank/DDBJ whole genome shotgun (WGS) entry which is preliminary data.</text>
</comment>
<evidence type="ECO:0000256" key="1">
    <source>
        <dbReference type="ARBA" id="ARBA00004651"/>
    </source>
</evidence>
<dbReference type="GO" id="GO:0005524">
    <property type="term" value="F:ATP binding"/>
    <property type="evidence" value="ECO:0007669"/>
    <property type="project" value="UniProtKB-KW"/>
</dbReference>
<dbReference type="InterPro" id="IPR036640">
    <property type="entry name" value="ABC1_TM_sf"/>
</dbReference>
<dbReference type="PROSITE" id="PS50893">
    <property type="entry name" value="ABC_TRANSPORTER_2"/>
    <property type="match status" value="1"/>
</dbReference>
<name>A0A0G2BA47_9BACT</name>
<feature type="transmembrane region" description="Helical" evidence="8">
    <location>
        <begin position="73"/>
        <end position="100"/>
    </location>
</feature>
<dbReference type="InterPro" id="IPR003439">
    <property type="entry name" value="ABC_transporter-like_ATP-bd"/>
</dbReference>
<dbReference type="Pfam" id="PF00664">
    <property type="entry name" value="ABC_membrane"/>
    <property type="match status" value="1"/>
</dbReference>
<accession>A0A0G2BA47</accession>
<dbReference type="PANTHER" id="PTHR43394:SF1">
    <property type="entry name" value="ATP-BINDING CASSETTE SUB-FAMILY B MEMBER 10, MITOCHONDRIAL"/>
    <property type="match status" value="1"/>
</dbReference>
<dbReference type="InterPro" id="IPR017871">
    <property type="entry name" value="ABC_transporter-like_CS"/>
</dbReference>
<dbReference type="GO" id="GO:0015421">
    <property type="term" value="F:ABC-type oligopeptide transporter activity"/>
    <property type="evidence" value="ECO:0007669"/>
    <property type="project" value="TreeGrafter"/>
</dbReference>
<dbReference type="SUPFAM" id="SSF90123">
    <property type="entry name" value="ABC transporter transmembrane region"/>
    <property type="match status" value="1"/>
</dbReference>
<dbReference type="InterPro" id="IPR003593">
    <property type="entry name" value="AAA+_ATPase"/>
</dbReference>
<organism evidence="11 12">
    <name type="scientific">Candidatus Magasanikbacteria bacterium GW2011_GWA2_56_11</name>
    <dbReference type="NCBI Taxonomy" id="1619044"/>
    <lineage>
        <taxon>Bacteria</taxon>
        <taxon>Candidatus Magasanikiibacteriota</taxon>
    </lineage>
</organism>
<protein>
    <submittedName>
        <fullName evidence="11">ABC-type transport system ATP-binding/permease protein (Probable substrate multidrug/lipids)</fullName>
    </submittedName>
</protein>
<dbReference type="GO" id="GO:0005886">
    <property type="term" value="C:plasma membrane"/>
    <property type="evidence" value="ECO:0007669"/>
    <property type="project" value="UniProtKB-SubCell"/>
</dbReference>
<dbReference type="STRING" id="1619044.UY92_C0007G0013"/>
<feature type="domain" description="ABC transporter" evidence="9">
    <location>
        <begin position="359"/>
        <end position="593"/>
    </location>
</feature>
<sequence length="596" mass="67054">MMQKVLTYLRRAVQIARYAYGKHLLRIFGLSALGVLGGLFEGVGIVTLIPIFSLIAGNGEAPGDFVSQTILRVFGYAGIPVSLPALLLVVSAFFFAQFVFSYLTHHVKVTIGARYEKDTRLLLARRIFGARWGYLAQQKIGYLENVIMTDVHYARRLLEQIGKSVSDFSSLIMYLFLAFALSATITLATLAFGLVIFALFRPLTRKTRQAAQEITKFNKGVAHFINESVLGLKVIKANSISEPVISRGEYFFSRFRDLSIRISTLKFFAVNTLQPVSVVYIFLIFVLSYRQPNFNLGEFAAIIFLIQRIFQHISPLQASIQSINECLPYLHHVVQTLRQADSEREERVPGEDCRFEAEIAWEDVGFSYPERPPVLEHFFLRINKGQMVGLVGSSGSGKTTVIDLLLRLYKPDSGRIAVDGRPLDGCSLDSWRSKIGYIPQDMFMLDDTIENNIRFFNRDIPFAEVVEAAKLAHIYEDIMSLPQQFATRVGDRGLALSVGQRQRVVIARTLAQKPDILVLDEATSALDNMSEAMVHKVVSGLKGKITILMVAHRLTTVLDCDMIALMHKGKIMELGPPRELLADEQSHFYKLYHAKK</sequence>
<dbReference type="PANTHER" id="PTHR43394">
    <property type="entry name" value="ATP-DEPENDENT PERMEASE MDL1, MITOCHONDRIAL"/>
    <property type="match status" value="1"/>
</dbReference>
<feature type="transmembrane region" description="Helical" evidence="8">
    <location>
        <begin position="27"/>
        <end position="52"/>
    </location>
</feature>
<evidence type="ECO:0000256" key="4">
    <source>
        <dbReference type="ARBA" id="ARBA00022741"/>
    </source>
</evidence>
<dbReference type="InterPro" id="IPR027417">
    <property type="entry name" value="P-loop_NTPase"/>
</dbReference>
<dbReference type="SUPFAM" id="SSF52540">
    <property type="entry name" value="P-loop containing nucleoside triphosphate hydrolases"/>
    <property type="match status" value="1"/>
</dbReference>
<reference evidence="11 12" key="1">
    <citation type="journal article" date="2015" name="Nature">
        <title>rRNA introns, odd ribosomes, and small enigmatic genomes across a large radiation of phyla.</title>
        <authorList>
            <person name="Brown C.T."/>
            <person name="Hug L.A."/>
            <person name="Thomas B.C."/>
            <person name="Sharon I."/>
            <person name="Castelle C.J."/>
            <person name="Singh A."/>
            <person name="Wilkins M.J."/>
            <person name="Williams K.H."/>
            <person name="Banfield J.F."/>
        </authorList>
    </citation>
    <scope>NUCLEOTIDE SEQUENCE [LARGE SCALE GENOMIC DNA]</scope>
</reference>
<dbReference type="Gene3D" id="1.20.1560.10">
    <property type="entry name" value="ABC transporter type 1, transmembrane domain"/>
    <property type="match status" value="1"/>
</dbReference>
<keyword evidence="2" id="KW-0813">Transport</keyword>
<dbReference type="InterPro" id="IPR011527">
    <property type="entry name" value="ABC1_TM_dom"/>
</dbReference>
<evidence type="ECO:0000259" key="9">
    <source>
        <dbReference type="PROSITE" id="PS50893"/>
    </source>
</evidence>
<evidence type="ECO:0000313" key="11">
    <source>
        <dbReference type="EMBL" id="KKW42374.1"/>
    </source>
</evidence>
<comment type="subcellular location">
    <subcellularLocation>
        <location evidence="1">Cell membrane</location>
        <topology evidence="1">Multi-pass membrane protein</topology>
    </subcellularLocation>
</comment>
<evidence type="ECO:0000256" key="7">
    <source>
        <dbReference type="ARBA" id="ARBA00023136"/>
    </source>
</evidence>
<dbReference type="SMART" id="SM00382">
    <property type="entry name" value="AAA"/>
    <property type="match status" value="1"/>
</dbReference>
<dbReference type="AlphaFoldDB" id="A0A0G2BA47"/>
<keyword evidence="7 8" id="KW-0472">Membrane</keyword>
<dbReference type="PROSITE" id="PS00211">
    <property type="entry name" value="ABC_TRANSPORTER_1"/>
    <property type="match status" value="1"/>
</dbReference>
<feature type="transmembrane region" description="Helical" evidence="8">
    <location>
        <begin position="264"/>
        <end position="287"/>
    </location>
</feature>
<dbReference type="FunFam" id="3.40.50.300:FF:000604">
    <property type="entry name" value="ABC transporter B family member 28"/>
    <property type="match status" value="1"/>
</dbReference>
<evidence type="ECO:0000313" key="12">
    <source>
        <dbReference type="Proteomes" id="UP000033870"/>
    </source>
</evidence>
<dbReference type="Pfam" id="PF00005">
    <property type="entry name" value="ABC_tran"/>
    <property type="match status" value="1"/>
</dbReference>
<dbReference type="GO" id="GO:0005737">
    <property type="term" value="C:cytoplasm"/>
    <property type="evidence" value="ECO:0007669"/>
    <property type="project" value="UniProtKB-ARBA"/>
</dbReference>
<dbReference type="EMBL" id="LCRX01000007">
    <property type="protein sequence ID" value="KKW42374.1"/>
    <property type="molecule type" value="Genomic_DNA"/>
</dbReference>
<keyword evidence="5 11" id="KW-0067">ATP-binding</keyword>
<keyword evidence="4" id="KW-0547">Nucleotide-binding</keyword>
<feature type="domain" description="ABC transmembrane type-1" evidence="10">
    <location>
        <begin position="28"/>
        <end position="325"/>
    </location>
</feature>
<feature type="transmembrane region" description="Helical" evidence="8">
    <location>
        <begin position="171"/>
        <end position="200"/>
    </location>
</feature>
<evidence type="ECO:0000256" key="2">
    <source>
        <dbReference type="ARBA" id="ARBA00022448"/>
    </source>
</evidence>
<dbReference type="Gene3D" id="3.40.50.300">
    <property type="entry name" value="P-loop containing nucleotide triphosphate hydrolases"/>
    <property type="match status" value="1"/>
</dbReference>
<evidence type="ECO:0000256" key="3">
    <source>
        <dbReference type="ARBA" id="ARBA00022692"/>
    </source>
</evidence>
<dbReference type="PROSITE" id="PS50929">
    <property type="entry name" value="ABC_TM1F"/>
    <property type="match status" value="1"/>
</dbReference>
<evidence type="ECO:0000259" key="10">
    <source>
        <dbReference type="PROSITE" id="PS50929"/>
    </source>
</evidence>
<dbReference type="InterPro" id="IPR039421">
    <property type="entry name" value="Type_1_exporter"/>
</dbReference>
<dbReference type="GO" id="GO:0016887">
    <property type="term" value="F:ATP hydrolysis activity"/>
    <property type="evidence" value="ECO:0007669"/>
    <property type="project" value="InterPro"/>
</dbReference>